<organism evidence="1">
    <name type="scientific">uncultured Caudovirales phage</name>
    <dbReference type="NCBI Taxonomy" id="2100421"/>
    <lineage>
        <taxon>Viruses</taxon>
        <taxon>Duplodnaviria</taxon>
        <taxon>Heunggongvirae</taxon>
        <taxon>Uroviricota</taxon>
        <taxon>Caudoviricetes</taxon>
        <taxon>Peduoviridae</taxon>
        <taxon>Maltschvirus</taxon>
        <taxon>Maltschvirus maltsch</taxon>
    </lineage>
</organism>
<accession>A0A6J5TBU7</accession>
<evidence type="ECO:0000313" key="1">
    <source>
        <dbReference type="EMBL" id="CAB4241784.1"/>
    </source>
</evidence>
<protein>
    <submittedName>
        <fullName evidence="1">Uncharacterized protein</fullName>
    </submittedName>
</protein>
<proteinExistence type="predicted"/>
<name>A0A6J5TBU7_9CAUD</name>
<gene>
    <name evidence="1" type="ORF">UFOVP71_322</name>
</gene>
<dbReference type="EMBL" id="LR797824">
    <property type="protein sequence ID" value="CAB4241784.1"/>
    <property type="molecule type" value="Genomic_DNA"/>
</dbReference>
<sequence length="161" mass="16425">MAYNRQPQTVLAGVALKQNPPPSVVAPAGIVPVTLDADIATTTSLGVVQVGSGLSITPGGVLSASGGDSGCFVNVVMTSTNYTATVADCYIGVTNSDEERSITLTLPLGNIGKLYYIKNQGTGNIKIQGTSGQTIDGSSSKTLGTNGSFIVVFAGNRWNIL</sequence>
<reference evidence="1" key="1">
    <citation type="submission" date="2020-05" db="EMBL/GenBank/DDBJ databases">
        <authorList>
            <person name="Chiriac C."/>
            <person name="Salcher M."/>
            <person name="Ghai R."/>
            <person name="Kavagutti S V."/>
        </authorList>
    </citation>
    <scope>NUCLEOTIDE SEQUENCE</scope>
</reference>